<sequence length="231" mass="25401">MANPRRSSSVSADSGGPQLPVHVQLHRNALSSSSLLHFLKKPHAFPFLLSVFLLLTWISLRLQTSSSSSSSSPLFMDRFSREDDLKANLVRFSAEGVSRIVRDKRGWMVNPVTVAVDSGITGGAVNCVSTHVGEIRPGVMRGNHRHHDCNETFVIWGARMKFRLENQEMGENGYVEVVIGGDEVAVAASPSGTAHALVNIDRVKSAYFIGCQDSILDYKNSTTDFNVWKDL</sequence>
<name>A0ACB9QC99_9MYRT</name>
<comment type="caution">
    <text evidence="1">The sequence shown here is derived from an EMBL/GenBank/DDBJ whole genome shotgun (WGS) entry which is preliminary data.</text>
</comment>
<evidence type="ECO:0000313" key="1">
    <source>
        <dbReference type="EMBL" id="KAI4363945.1"/>
    </source>
</evidence>
<accession>A0ACB9QC99</accession>
<organism evidence="1 2">
    <name type="scientific">Melastoma candidum</name>
    <dbReference type="NCBI Taxonomy" id="119954"/>
    <lineage>
        <taxon>Eukaryota</taxon>
        <taxon>Viridiplantae</taxon>
        <taxon>Streptophyta</taxon>
        <taxon>Embryophyta</taxon>
        <taxon>Tracheophyta</taxon>
        <taxon>Spermatophyta</taxon>
        <taxon>Magnoliopsida</taxon>
        <taxon>eudicotyledons</taxon>
        <taxon>Gunneridae</taxon>
        <taxon>Pentapetalae</taxon>
        <taxon>rosids</taxon>
        <taxon>malvids</taxon>
        <taxon>Myrtales</taxon>
        <taxon>Melastomataceae</taxon>
        <taxon>Melastomatoideae</taxon>
        <taxon>Melastomateae</taxon>
        <taxon>Melastoma</taxon>
    </lineage>
</organism>
<protein>
    <submittedName>
        <fullName evidence="1">Uncharacterized protein</fullName>
    </submittedName>
</protein>
<keyword evidence="2" id="KW-1185">Reference proteome</keyword>
<gene>
    <name evidence="1" type="ORF">MLD38_020100</name>
</gene>
<proteinExistence type="predicted"/>
<dbReference type="Proteomes" id="UP001057402">
    <property type="component" value="Chromosome 6"/>
</dbReference>
<dbReference type="EMBL" id="CM042885">
    <property type="protein sequence ID" value="KAI4363945.1"/>
    <property type="molecule type" value="Genomic_DNA"/>
</dbReference>
<reference evidence="2" key="1">
    <citation type="journal article" date="2023" name="Front. Plant Sci.">
        <title>Chromosomal-level genome assembly of Melastoma candidum provides insights into trichome evolution.</title>
        <authorList>
            <person name="Zhong Y."/>
            <person name="Wu W."/>
            <person name="Sun C."/>
            <person name="Zou P."/>
            <person name="Liu Y."/>
            <person name="Dai S."/>
            <person name="Zhou R."/>
        </authorList>
    </citation>
    <scope>NUCLEOTIDE SEQUENCE [LARGE SCALE GENOMIC DNA]</scope>
</reference>
<evidence type="ECO:0000313" key="2">
    <source>
        <dbReference type="Proteomes" id="UP001057402"/>
    </source>
</evidence>